<comment type="pathway">
    <text evidence="3">Amino-sugar metabolism; N-acetylmuramate degradation.</text>
</comment>
<dbReference type="InterPro" id="IPR040190">
    <property type="entry name" value="MURQ/GCKR"/>
</dbReference>
<dbReference type="Gene3D" id="3.40.50.10490">
    <property type="entry name" value="Glucose-6-phosphate isomerase like protein, domain 1"/>
    <property type="match status" value="1"/>
</dbReference>
<comment type="miscellaneous">
    <text evidence="3">A lyase-type mechanism (elimination/hydration) is suggested for the cleavage of the lactyl ether bond of MurNAc 6-phosphate, with the formation of an alpha,beta-unsaturated aldehyde intermediate with (E)-stereochemistry, followed by the syn addition of water to give product.</text>
</comment>
<dbReference type="InterPro" id="IPR005486">
    <property type="entry name" value="Glucokinase_regulatory_CS"/>
</dbReference>
<dbReference type="HAMAP" id="MF_00068">
    <property type="entry name" value="MurQ"/>
    <property type="match status" value="1"/>
</dbReference>
<dbReference type="GO" id="GO:0009254">
    <property type="term" value="P:peptidoglycan turnover"/>
    <property type="evidence" value="ECO:0007669"/>
    <property type="project" value="TreeGrafter"/>
</dbReference>
<dbReference type="PANTHER" id="PTHR10088">
    <property type="entry name" value="GLUCOKINASE REGULATORY PROTEIN"/>
    <property type="match status" value="1"/>
</dbReference>
<dbReference type="RefSeq" id="WP_213432449.1">
    <property type="nucleotide sequence ID" value="NZ_CP086395.1"/>
</dbReference>
<dbReference type="Proteomes" id="UP001153199">
    <property type="component" value="Unassembled WGS sequence"/>
</dbReference>
<dbReference type="EMBL" id="CP086395">
    <property type="protein sequence ID" value="USJ20190.1"/>
    <property type="molecule type" value="Genomic_DNA"/>
</dbReference>
<comment type="function">
    <text evidence="3">Specifically catalyzes the cleavage of the D-lactyl ether substituent of MurNAc 6-phosphate, producing GlcNAc 6-phosphate and D-lactate.</text>
</comment>
<dbReference type="PROSITE" id="PS51464">
    <property type="entry name" value="SIS"/>
    <property type="match status" value="1"/>
</dbReference>
<feature type="domain" description="SIS" evidence="4">
    <location>
        <begin position="56"/>
        <end position="219"/>
    </location>
</feature>
<protein>
    <recommendedName>
        <fullName evidence="3">N-acetylmuramic acid 6-phosphate etherase</fullName>
        <shortName evidence="3">MurNAc-6-P etherase</shortName>
        <ecNumber evidence="3">4.2.1.126</ecNumber>
    </recommendedName>
    <alternativeName>
        <fullName evidence="3">N-acetylmuramic acid 6-phosphate hydrolase</fullName>
    </alternativeName>
    <alternativeName>
        <fullName evidence="3">N-acetylmuramic acid 6-phosphate lyase</fullName>
    </alternativeName>
</protein>
<dbReference type="KEGG" id="lfo:LMK00_10300"/>
<dbReference type="InterPro" id="IPR001347">
    <property type="entry name" value="SIS_dom"/>
</dbReference>
<evidence type="ECO:0000256" key="3">
    <source>
        <dbReference type="HAMAP-Rule" id="MF_00068"/>
    </source>
</evidence>
<proteinExistence type="inferred from homology"/>
<evidence type="ECO:0000313" key="8">
    <source>
        <dbReference type="Proteomes" id="UP001153199"/>
    </source>
</evidence>
<reference evidence="5" key="2">
    <citation type="submission" date="2022-06" db="EMBL/GenBank/DDBJ databases">
        <title>Lactococcus from bovine mastitis in China.</title>
        <authorList>
            <person name="Lin Y."/>
            <person name="Han B."/>
        </authorList>
    </citation>
    <scope>NUCLEOTIDE SEQUENCE</scope>
    <source>
        <strain evidence="5">Ningxia-I-26</strain>
    </source>
</reference>
<dbReference type="Proteomes" id="UP001056730">
    <property type="component" value="Chromosome"/>
</dbReference>
<dbReference type="NCBIfam" id="NF003915">
    <property type="entry name" value="PRK05441.1"/>
    <property type="match status" value="1"/>
</dbReference>
<feature type="active site" evidence="3">
    <location>
        <position position="115"/>
    </location>
</feature>
<gene>
    <name evidence="3 6" type="primary">murQ</name>
    <name evidence="6" type="ORF">LMK00_10300</name>
    <name evidence="5" type="ORF">NF717_10050</name>
</gene>
<reference evidence="6" key="1">
    <citation type="journal article" date="2022" name="Front. Microbiol.">
        <title>Feed Insects as a Reservoir of Granadaene-Producing Lactococci.</title>
        <authorList>
            <person name="Neuzil-Bunesova V."/>
            <person name="Ramirez Garcia A."/>
            <person name="Modrackova N."/>
            <person name="Makovska M."/>
            <person name="Sabolova M."/>
            <person name="Sproer C."/>
            <person name="Bunk B."/>
            <person name="Blom J."/>
            <person name="Schwab C."/>
        </authorList>
    </citation>
    <scope>NUCLEOTIDE SEQUENCE</scope>
    <source>
        <strain evidence="6">I4/6O</strain>
    </source>
</reference>
<keyword evidence="8" id="KW-1185">Reference proteome</keyword>
<dbReference type="PROSITE" id="PS01272">
    <property type="entry name" value="GCKR"/>
    <property type="match status" value="1"/>
</dbReference>
<evidence type="ECO:0000313" key="5">
    <source>
        <dbReference type="EMBL" id="MDG6145984.1"/>
    </source>
</evidence>
<evidence type="ECO:0000313" key="7">
    <source>
        <dbReference type="Proteomes" id="UP001056730"/>
    </source>
</evidence>
<dbReference type="InterPro" id="IPR046348">
    <property type="entry name" value="SIS_dom_sf"/>
</dbReference>
<comment type="subunit">
    <text evidence="3">Homodimer.</text>
</comment>
<keyword evidence="2 3" id="KW-0119">Carbohydrate metabolism</keyword>
<dbReference type="InterPro" id="IPR005488">
    <property type="entry name" value="Etherase_MurQ"/>
</dbReference>
<evidence type="ECO:0000259" key="4">
    <source>
        <dbReference type="PROSITE" id="PS51464"/>
    </source>
</evidence>
<dbReference type="Gene3D" id="1.10.8.1080">
    <property type="match status" value="1"/>
</dbReference>
<accession>A0A9Q8Y192</accession>
<evidence type="ECO:0000256" key="2">
    <source>
        <dbReference type="ARBA" id="ARBA00023277"/>
    </source>
</evidence>
<organism evidence="6 7">
    <name type="scientific">Lactococcus formosensis</name>
    <dbReference type="NCBI Taxonomy" id="1281486"/>
    <lineage>
        <taxon>Bacteria</taxon>
        <taxon>Bacillati</taxon>
        <taxon>Bacillota</taxon>
        <taxon>Bacilli</taxon>
        <taxon>Lactobacillales</taxon>
        <taxon>Streptococcaceae</taxon>
        <taxon>Lactococcus</taxon>
    </lineage>
</organism>
<feature type="active site" description="Proton donor" evidence="3">
    <location>
        <position position="84"/>
    </location>
</feature>
<dbReference type="GO" id="GO:0046348">
    <property type="term" value="P:amino sugar catabolic process"/>
    <property type="evidence" value="ECO:0007669"/>
    <property type="project" value="InterPro"/>
</dbReference>
<dbReference type="AlphaFoldDB" id="A0A9Q8Y192"/>
<dbReference type="GO" id="GO:0016803">
    <property type="term" value="F:ether hydrolase activity"/>
    <property type="evidence" value="ECO:0007669"/>
    <property type="project" value="TreeGrafter"/>
</dbReference>
<sequence>MNKIESLSTEGRNPNSMNLDQVSTLEMVKIMNNEDAKVAAGIATVLPQIATAIDRAAERFAAGGRIIYIGAGTSGRLGLLDGVELTPTYSVPSTRAFGIIAGGDEAVYKAIEGAEDSRELGLADIKAVELTPQDILIGLSASGRTPYVLAALEYAKKVGALTISVSANPNSEMATVADVGIDVAVGPEVITGSTRMKSGTAQKMVLNMISSGIMVKTGKVYQNLMINVQATNEKLVNRGIRIVSQATGVSFEEAEKVFYESGERVNVAILMLELNVSSIEAKKLLKEKDGNIANVIRESK</sequence>
<dbReference type="CDD" id="cd05007">
    <property type="entry name" value="SIS_Etherase"/>
    <property type="match status" value="1"/>
</dbReference>
<evidence type="ECO:0000313" key="6">
    <source>
        <dbReference type="EMBL" id="USJ20190.1"/>
    </source>
</evidence>
<comment type="catalytic activity">
    <reaction evidence="3">
        <text>N-acetyl-D-muramate 6-phosphate + H2O = N-acetyl-D-glucosamine 6-phosphate + (R)-lactate</text>
        <dbReference type="Rhea" id="RHEA:26410"/>
        <dbReference type="ChEBI" id="CHEBI:15377"/>
        <dbReference type="ChEBI" id="CHEBI:16004"/>
        <dbReference type="ChEBI" id="CHEBI:57513"/>
        <dbReference type="ChEBI" id="CHEBI:58722"/>
        <dbReference type="EC" id="4.2.1.126"/>
    </reaction>
</comment>
<dbReference type="PANTHER" id="PTHR10088:SF4">
    <property type="entry name" value="GLUCOKINASE REGULATORY PROTEIN"/>
    <property type="match status" value="1"/>
</dbReference>
<dbReference type="GO" id="GO:0097367">
    <property type="term" value="F:carbohydrate derivative binding"/>
    <property type="evidence" value="ECO:0007669"/>
    <property type="project" value="InterPro"/>
</dbReference>
<evidence type="ECO:0000256" key="1">
    <source>
        <dbReference type="ARBA" id="ARBA00023239"/>
    </source>
</evidence>
<keyword evidence="1 3" id="KW-0456">Lyase</keyword>
<dbReference type="EC" id="4.2.1.126" evidence="3"/>
<name>A0A9Q8Y192_9LACT</name>
<dbReference type="GO" id="GO:0016835">
    <property type="term" value="F:carbon-oxygen lyase activity"/>
    <property type="evidence" value="ECO:0007669"/>
    <property type="project" value="UniProtKB-UniRule"/>
</dbReference>
<dbReference type="NCBIfam" id="TIGR00274">
    <property type="entry name" value="N-acetylmuramic acid 6-phosphate etherase"/>
    <property type="match status" value="1"/>
</dbReference>
<dbReference type="FunFam" id="3.40.50.10490:FF:000014">
    <property type="entry name" value="N-acetylmuramic acid 6-phosphate etherase"/>
    <property type="match status" value="1"/>
</dbReference>
<dbReference type="SUPFAM" id="SSF53697">
    <property type="entry name" value="SIS domain"/>
    <property type="match status" value="1"/>
</dbReference>
<dbReference type="Pfam" id="PF22645">
    <property type="entry name" value="GKRP_SIS_N"/>
    <property type="match status" value="1"/>
</dbReference>
<dbReference type="EMBL" id="JAMWFV010000020">
    <property type="protein sequence ID" value="MDG6145984.1"/>
    <property type="molecule type" value="Genomic_DNA"/>
</dbReference>
<dbReference type="NCBIfam" id="NF009222">
    <property type="entry name" value="PRK12570.1"/>
    <property type="match status" value="1"/>
</dbReference>
<comment type="similarity">
    <text evidence="3">Belongs to the GCKR-like family. MurNAc-6-P etherase subfamily.</text>
</comment>